<dbReference type="SMART" id="SM01019">
    <property type="entry name" value="B3"/>
    <property type="match status" value="1"/>
</dbReference>
<dbReference type="EMBL" id="CM010715">
    <property type="protein sequence ID" value="RZC44206.1"/>
    <property type="molecule type" value="Genomic_DNA"/>
</dbReference>
<dbReference type="PANTHER" id="PTHR31920:SF135">
    <property type="entry name" value="B3 DOMAIN-CONTAINING PROTEIN OS03G0621600-RELATED"/>
    <property type="match status" value="1"/>
</dbReference>
<dbReference type="GO" id="GO:0003677">
    <property type="term" value="F:DNA binding"/>
    <property type="evidence" value="ECO:0007669"/>
    <property type="project" value="UniProtKB-KW"/>
</dbReference>
<evidence type="ECO:0000256" key="2">
    <source>
        <dbReference type="ARBA" id="ARBA00023015"/>
    </source>
</evidence>
<dbReference type="CDD" id="cd10017">
    <property type="entry name" value="B3_DNA"/>
    <property type="match status" value="1"/>
</dbReference>
<evidence type="ECO:0000313" key="7">
    <source>
        <dbReference type="EMBL" id="RZC44206.1"/>
    </source>
</evidence>
<name>A0A4Y7I841_PAPSO</name>
<evidence type="ECO:0000256" key="4">
    <source>
        <dbReference type="ARBA" id="ARBA00023163"/>
    </source>
</evidence>
<evidence type="ECO:0000259" key="6">
    <source>
        <dbReference type="PROSITE" id="PS50863"/>
    </source>
</evidence>
<evidence type="ECO:0000256" key="3">
    <source>
        <dbReference type="ARBA" id="ARBA00023125"/>
    </source>
</evidence>
<dbReference type="InterPro" id="IPR050655">
    <property type="entry name" value="Plant_B3_domain"/>
</dbReference>
<dbReference type="Pfam" id="PF02362">
    <property type="entry name" value="B3"/>
    <property type="match status" value="1"/>
</dbReference>
<dbReference type="InterPro" id="IPR015300">
    <property type="entry name" value="DNA-bd_pseudobarrel_sf"/>
</dbReference>
<accession>A0A4Y7I841</accession>
<comment type="subcellular location">
    <subcellularLocation>
        <location evidence="1">Nucleus</location>
    </subcellularLocation>
</comment>
<dbReference type="Gene3D" id="2.40.330.10">
    <property type="entry name" value="DNA-binding pseudobarrel domain"/>
    <property type="match status" value="1"/>
</dbReference>
<gene>
    <name evidence="7" type="ORF">C5167_037150</name>
</gene>
<proteinExistence type="predicted"/>
<keyword evidence="5" id="KW-0539">Nucleus</keyword>
<protein>
    <recommendedName>
        <fullName evidence="6">TF-B3 domain-containing protein</fullName>
    </recommendedName>
</protein>
<keyword evidence="4" id="KW-0804">Transcription</keyword>
<dbReference type="PANTHER" id="PTHR31920">
    <property type="entry name" value="B3 DOMAIN-CONTAINING"/>
    <property type="match status" value="1"/>
</dbReference>
<dbReference type="GO" id="GO:0005634">
    <property type="term" value="C:nucleus"/>
    <property type="evidence" value="ECO:0007669"/>
    <property type="project" value="UniProtKB-SubCell"/>
</dbReference>
<dbReference type="InterPro" id="IPR003340">
    <property type="entry name" value="B3_DNA-bd"/>
</dbReference>
<dbReference type="SUPFAM" id="SSF101936">
    <property type="entry name" value="DNA-binding pseudobarrel domain"/>
    <property type="match status" value="1"/>
</dbReference>
<keyword evidence="2" id="KW-0805">Transcription regulation</keyword>
<evidence type="ECO:0000256" key="1">
    <source>
        <dbReference type="ARBA" id="ARBA00004123"/>
    </source>
</evidence>
<dbReference type="Proteomes" id="UP000316621">
    <property type="component" value="Chromosome 1"/>
</dbReference>
<evidence type="ECO:0000256" key="5">
    <source>
        <dbReference type="ARBA" id="ARBA00023242"/>
    </source>
</evidence>
<dbReference type="STRING" id="3469.A0A4Y7I841"/>
<sequence>MVYQEVEWPSFVAKITPDSTHQLKIPRNFFNGMAVSAETILRRNSRRSGRCWIVKMVTSEEGDLMFKEGWNEFVEDYPLEFGDYFYFKYHGNSKFGFTVFGTDGCEKEMGTFNGNENDDSD</sequence>
<evidence type="ECO:0000313" key="8">
    <source>
        <dbReference type="Proteomes" id="UP000316621"/>
    </source>
</evidence>
<keyword evidence="3" id="KW-0238">DNA-binding</keyword>
<reference evidence="7 8" key="1">
    <citation type="journal article" date="2018" name="Science">
        <title>The opium poppy genome and morphinan production.</title>
        <authorList>
            <person name="Guo L."/>
            <person name="Winzer T."/>
            <person name="Yang X."/>
            <person name="Li Y."/>
            <person name="Ning Z."/>
            <person name="He Z."/>
            <person name="Teodor R."/>
            <person name="Lu Y."/>
            <person name="Bowser T.A."/>
            <person name="Graham I.A."/>
            <person name="Ye K."/>
        </authorList>
    </citation>
    <scope>NUCLEOTIDE SEQUENCE [LARGE SCALE GENOMIC DNA]</scope>
    <source>
        <strain evidence="8">cv. HN1</strain>
        <tissue evidence="7">Leaves</tissue>
    </source>
</reference>
<dbReference type="PROSITE" id="PS50863">
    <property type="entry name" value="B3"/>
    <property type="match status" value="1"/>
</dbReference>
<keyword evidence="8" id="KW-1185">Reference proteome</keyword>
<dbReference type="OrthoDB" id="1840387at2759"/>
<dbReference type="Gramene" id="RZC44206">
    <property type="protein sequence ID" value="RZC44206"/>
    <property type="gene ID" value="C5167_037150"/>
</dbReference>
<dbReference type="AlphaFoldDB" id="A0A4Y7I841"/>
<organism evidence="7 8">
    <name type="scientific">Papaver somniferum</name>
    <name type="common">Opium poppy</name>
    <dbReference type="NCBI Taxonomy" id="3469"/>
    <lineage>
        <taxon>Eukaryota</taxon>
        <taxon>Viridiplantae</taxon>
        <taxon>Streptophyta</taxon>
        <taxon>Embryophyta</taxon>
        <taxon>Tracheophyta</taxon>
        <taxon>Spermatophyta</taxon>
        <taxon>Magnoliopsida</taxon>
        <taxon>Ranunculales</taxon>
        <taxon>Papaveraceae</taxon>
        <taxon>Papaveroideae</taxon>
        <taxon>Papaver</taxon>
    </lineage>
</organism>
<feature type="domain" description="TF-B3" evidence="6">
    <location>
        <begin position="8"/>
        <end position="103"/>
    </location>
</feature>